<dbReference type="RefSeq" id="WP_184131302.1">
    <property type="nucleotide sequence ID" value="NZ_JACHFL010000004.1"/>
</dbReference>
<reference evidence="1 2" key="1">
    <citation type="submission" date="2020-08" db="EMBL/GenBank/DDBJ databases">
        <title>Genomic Encyclopedia of Type Strains, Phase IV (KMG-IV): sequencing the most valuable type-strain genomes for metagenomic binning, comparative biology and taxonomic classification.</title>
        <authorList>
            <person name="Goeker M."/>
        </authorList>
    </citation>
    <scope>NUCLEOTIDE SEQUENCE [LARGE SCALE GENOMIC DNA]</scope>
    <source>
        <strain evidence="1 2">DSM 27939</strain>
    </source>
</reference>
<evidence type="ECO:0000313" key="2">
    <source>
        <dbReference type="Proteomes" id="UP000552709"/>
    </source>
</evidence>
<gene>
    <name evidence="1" type="ORF">HNQ08_002186</name>
</gene>
<comment type="caution">
    <text evidence="1">The sequence shown here is derived from an EMBL/GenBank/DDBJ whole genome shotgun (WGS) entry which is preliminary data.</text>
</comment>
<dbReference type="Proteomes" id="UP000552709">
    <property type="component" value="Unassembled WGS sequence"/>
</dbReference>
<dbReference type="EMBL" id="JACHFL010000004">
    <property type="protein sequence ID" value="MBB5363088.1"/>
    <property type="molecule type" value="Genomic_DNA"/>
</dbReference>
<name>A0A7W8NFT8_9DEIO</name>
<organism evidence="1 2">
    <name type="scientific">Deinococcus humi</name>
    <dbReference type="NCBI Taxonomy" id="662880"/>
    <lineage>
        <taxon>Bacteria</taxon>
        <taxon>Thermotogati</taxon>
        <taxon>Deinococcota</taxon>
        <taxon>Deinococci</taxon>
        <taxon>Deinococcales</taxon>
        <taxon>Deinococcaceae</taxon>
        <taxon>Deinococcus</taxon>
    </lineage>
</organism>
<evidence type="ECO:0000313" key="1">
    <source>
        <dbReference type="EMBL" id="MBB5363088.1"/>
    </source>
</evidence>
<sequence>MTGPTSPTNAAACLALAQRQIGDASDWSPQEWADQLAEDGVLRLDPPVLHYRPYRSALAYLLRPGVQARTEGDVSEQYADPKALAERLRELDAEWLAHRIPPEEAATAETFDGAVEWGGW</sequence>
<protein>
    <submittedName>
        <fullName evidence="1">Uncharacterized protein</fullName>
    </submittedName>
</protein>
<dbReference type="AlphaFoldDB" id="A0A7W8NFT8"/>
<proteinExistence type="predicted"/>
<keyword evidence="2" id="KW-1185">Reference proteome</keyword>
<accession>A0A7W8NFT8</accession>